<comment type="caution">
    <text evidence="2">The sequence shown here is derived from an EMBL/GenBank/DDBJ whole genome shotgun (WGS) entry which is preliminary data.</text>
</comment>
<evidence type="ECO:0000313" key="2">
    <source>
        <dbReference type="EMBL" id="CAK9176887.1"/>
    </source>
</evidence>
<dbReference type="AlphaFoldDB" id="A0ABC8U5G1"/>
<dbReference type="SUPFAM" id="SSF81383">
    <property type="entry name" value="F-box domain"/>
    <property type="match status" value="1"/>
</dbReference>
<name>A0ABC8U5G1_9AQUA</name>
<reference evidence="2 3" key="1">
    <citation type="submission" date="2024-02" db="EMBL/GenBank/DDBJ databases">
        <authorList>
            <person name="Vignale AGUSTIN F."/>
            <person name="Sosa J E."/>
            <person name="Modenutti C."/>
        </authorList>
    </citation>
    <scope>NUCLEOTIDE SEQUENCE [LARGE SCALE GENOMIC DNA]</scope>
</reference>
<dbReference type="PANTHER" id="PTHR44259">
    <property type="entry name" value="OS07G0183000 PROTEIN-RELATED"/>
    <property type="match status" value="1"/>
</dbReference>
<evidence type="ECO:0000313" key="3">
    <source>
        <dbReference type="Proteomes" id="UP001642360"/>
    </source>
</evidence>
<keyword evidence="3" id="KW-1185">Reference proteome</keyword>
<dbReference type="EMBL" id="CAUOFW020006946">
    <property type="protein sequence ID" value="CAK9176887.1"/>
    <property type="molecule type" value="Genomic_DNA"/>
</dbReference>
<accession>A0ABC8U5G1</accession>
<dbReference type="InterPro" id="IPR036047">
    <property type="entry name" value="F-box-like_dom_sf"/>
</dbReference>
<proteinExistence type="predicted"/>
<dbReference type="Pfam" id="PF03478">
    <property type="entry name" value="Beta-prop_KIB1-4"/>
    <property type="match status" value="1"/>
</dbReference>
<organism evidence="2 3">
    <name type="scientific">Ilex paraguariensis</name>
    <name type="common">yerba mate</name>
    <dbReference type="NCBI Taxonomy" id="185542"/>
    <lineage>
        <taxon>Eukaryota</taxon>
        <taxon>Viridiplantae</taxon>
        <taxon>Streptophyta</taxon>
        <taxon>Embryophyta</taxon>
        <taxon>Tracheophyta</taxon>
        <taxon>Spermatophyta</taxon>
        <taxon>Magnoliopsida</taxon>
        <taxon>eudicotyledons</taxon>
        <taxon>Gunneridae</taxon>
        <taxon>Pentapetalae</taxon>
        <taxon>asterids</taxon>
        <taxon>campanulids</taxon>
        <taxon>Aquifoliales</taxon>
        <taxon>Aquifoliaceae</taxon>
        <taxon>Ilex</taxon>
    </lineage>
</organism>
<gene>
    <name evidence="2" type="ORF">ILEXP_LOCUS46757</name>
</gene>
<dbReference type="Proteomes" id="UP001642360">
    <property type="component" value="Unassembled WGS sequence"/>
</dbReference>
<dbReference type="InterPro" id="IPR050942">
    <property type="entry name" value="F-box_BR-signaling"/>
</dbReference>
<protein>
    <recommendedName>
        <fullName evidence="1">KIB1-4 beta-propeller domain-containing protein</fullName>
    </recommendedName>
</protein>
<dbReference type="InterPro" id="IPR005174">
    <property type="entry name" value="KIB1-4_b-propeller"/>
</dbReference>
<feature type="domain" description="KIB1-4 beta-propeller" evidence="1">
    <location>
        <begin position="93"/>
        <end position="278"/>
    </location>
</feature>
<dbReference type="PANTHER" id="PTHR44259:SF93">
    <property type="entry name" value="PROTEIN, PUTATIVE (DUF295)-RELATED"/>
    <property type="match status" value="1"/>
</dbReference>
<sequence length="286" mass="33411">MALENKRVTAFSVSGWAWLPKNLLDSVLDRMTRFSDFIRFRLVCRPWRLVALEENNCHRIQKQKLHILKTCCNVQPMLMIPPIGNNKENLSFCSVTEGLIHDLKLPMLYNRRSFGSSHGWLFTIEKSMAITLLNPFTQETIGLPDFRDPSNHYHEWVDDDDYDYFICKGILSCDPSQDPNNYEVAVIHREMRTLAFFKSGDESWIFIDLKENYLFSDLIYHEGQFHGINDWGSHICVDVMNGTHKVIVNRKKVLGRLRITYLVKSHDGDLLMVTRFLEENVHDDAL</sequence>
<evidence type="ECO:0000259" key="1">
    <source>
        <dbReference type="Pfam" id="PF03478"/>
    </source>
</evidence>